<evidence type="ECO:0000256" key="2">
    <source>
        <dbReference type="ARBA" id="ARBA00022741"/>
    </source>
</evidence>
<dbReference type="GO" id="GO:0006425">
    <property type="term" value="P:glutaminyl-tRNA aminoacylation"/>
    <property type="evidence" value="ECO:0007669"/>
    <property type="project" value="TreeGrafter"/>
</dbReference>
<keyword evidence="9" id="KW-1185">Reference proteome</keyword>
<reference evidence="8 9" key="1">
    <citation type="submission" date="2015-09" db="EMBL/GenBank/DDBJ databases">
        <title>Draft genome of the parasitic nematode Teladorsagia circumcincta isolate WARC Sus (inbred).</title>
        <authorList>
            <person name="Mitreva M."/>
        </authorList>
    </citation>
    <scope>NUCLEOTIDE SEQUENCE [LARGE SCALE GENOMIC DNA]</scope>
    <source>
        <strain evidence="8 9">S</strain>
    </source>
</reference>
<dbReference type="GO" id="GO:0004819">
    <property type="term" value="F:glutamine-tRNA ligase activity"/>
    <property type="evidence" value="ECO:0007669"/>
    <property type="project" value="TreeGrafter"/>
</dbReference>
<dbReference type="Gene3D" id="3.90.800.10">
    <property type="entry name" value="Glutamyl-tRNA Synthetase, Domain 3"/>
    <property type="match status" value="1"/>
</dbReference>
<organism evidence="8 9">
    <name type="scientific">Teladorsagia circumcincta</name>
    <name type="common">Brown stomach worm</name>
    <name type="synonym">Ostertagia circumcincta</name>
    <dbReference type="NCBI Taxonomy" id="45464"/>
    <lineage>
        <taxon>Eukaryota</taxon>
        <taxon>Metazoa</taxon>
        <taxon>Ecdysozoa</taxon>
        <taxon>Nematoda</taxon>
        <taxon>Chromadorea</taxon>
        <taxon>Rhabditida</taxon>
        <taxon>Rhabditina</taxon>
        <taxon>Rhabditomorpha</taxon>
        <taxon>Strongyloidea</taxon>
        <taxon>Trichostrongylidae</taxon>
        <taxon>Teladorsagia</taxon>
    </lineage>
</organism>
<dbReference type="AlphaFoldDB" id="A0A2G9UJX7"/>
<dbReference type="SUPFAM" id="SSF52374">
    <property type="entry name" value="Nucleotidylyl transferase"/>
    <property type="match status" value="1"/>
</dbReference>
<keyword evidence="5 6" id="KW-0030">Aminoacyl-tRNA synthetase</keyword>
<dbReference type="PANTHER" id="PTHR43097:SF4">
    <property type="entry name" value="GLUTAMINE--TRNA LIGASE"/>
    <property type="match status" value="1"/>
</dbReference>
<dbReference type="InterPro" id="IPR020058">
    <property type="entry name" value="Glu/Gln-tRNA-synth_Ib_cat-dom"/>
</dbReference>
<dbReference type="InterPro" id="IPR014729">
    <property type="entry name" value="Rossmann-like_a/b/a_fold"/>
</dbReference>
<sequence>MKRGKFDEGEATLRLKLTLEEGKVDPVAYRIKYVPHHRTGTQWRSSYYALCNMLDIYCPVQWEYGRLNMNYTVVSKRKILKLIDSGISGYESSYSSNRVVFQILAGA</sequence>
<dbReference type="PANTHER" id="PTHR43097">
    <property type="entry name" value="GLUTAMINE-TRNA LIGASE"/>
    <property type="match status" value="1"/>
</dbReference>
<gene>
    <name evidence="8" type="ORF">TELCIR_07588</name>
</gene>
<dbReference type="OrthoDB" id="10250478at2759"/>
<keyword evidence="2 6" id="KW-0547">Nucleotide-binding</keyword>
<dbReference type="Pfam" id="PF00749">
    <property type="entry name" value="tRNA-synt_1c"/>
    <property type="match status" value="1"/>
</dbReference>
<keyword evidence="4 6" id="KW-0648">Protein biosynthesis</keyword>
<evidence type="ECO:0000256" key="5">
    <source>
        <dbReference type="ARBA" id="ARBA00023146"/>
    </source>
</evidence>
<dbReference type="Gene3D" id="3.40.50.620">
    <property type="entry name" value="HUPs"/>
    <property type="match status" value="1"/>
</dbReference>
<dbReference type="GO" id="GO:0005524">
    <property type="term" value="F:ATP binding"/>
    <property type="evidence" value="ECO:0007669"/>
    <property type="project" value="UniProtKB-KW"/>
</dbReference>
<evidence type="ECO:0000256" key="3">
    <source>
        <dbReference type="ARBA" id="ARBA00022840"/>
    </source>
</evidence>
<evidence type="ECO:0000313" key="8">
    <source>
        <dbReference type="EMBL" id="PIO70554.1"/>
    </source>
</evidence>
<evidence type="ECO:0000259" key="7">
    <source>
        <dbReference type="Pfam" id="PF00749"/>
    </source>
</evidence>
<evidence type="ECO:0000256" key="6">
    <source>
        <dbReference type="RuleBase" id="RU363037"/>
    </source>
</evidence>
<keyword evidence="1 6" id="KW-0436">Ligase</keyword>
<evidence type="ECO:0000256" key="4">
    <source>
        <dbReference type="ARBA" id="ARBA00022917"/>
    </source>
</evidence>
<proteinExistence type="inferred from homology"/>
<evidence type="ECO:0000313" key="9">
    <source>
        <dbReference type="Proteomes" id="UP000230423"/>
    </source>
</evidence>
<comment type="similarity">
    <text evidence="6">Belongs to the class-I aminoacyl-tRNA synthetase family.</text>
</comment>
<keyword evidence="3 6" id="KW-0067">ATP-binding</keyword>
<name>A0A2G9UJX7_TELCI</name>
<dbReference type="InterPro" id="IPR050132">
    <property type="entry name" value="Gln/Glu-tRNA_Ligase"/>
</dbReference>
<protein>
    <recommendedName>
        <fullName evidence="7">Glutamyl/glutaminyl-tRNA synthetase class Ib catalytic domain-containing protein</fullName>
    </recommendedName>
</protein>
<dbReference type="Proteomes" id="UP000230423">
    <property type="component" value="Unassembled WGS sequence"/>
</dbReference>
<dbReference type="EMBL" id="KZ346236">
    <property type="protein sequence ID" value="PIO70554.1"/>
    <property type="molecule type" value="Genomic_DNA"/>
</dbReference>
<accession>A0A2G9UJX7</accession>
<evidence type="ECO:0000256" key="1">
    <source>
        <dbReference type="ARBA" id="ARBA00022598"/>
    </source>
</evidence>
<feature type="domain" description="Glutamyl/glutaminyl-tRNA synthetase class Ib catalytic" evidence="7">
    <location>
        <begin position="45"/>
        <end position="85"/>
    </location>
</feature>
<dbReference type="GO" id="GO:0017101">
    <property type="term" value="C:aminoacyl-tRNA synthetase multienzyme complex"/>
    <property type="evidence" value="ECO:0007669"/>
    <property type="project" value="TreeGrafter"/>
</dbReference>
<dbReference type="GO" id="GO:0005829">
    <property type="term" value="C:cytosol"/>
    <property type="evidence" value="ECO:0007669"/>
    <property type="project" value="TreeGrafter"/>
</dbReference>